<dbReference type="EMBL" id="JACHHP010000003">
    <property type="protein sequence ID" value="MBB5208322.1"/>
    <property type="molecule type" value="Genomic_DNA"/>
</dbReference>
<feature type="region of interest" description="Disordered" evidence="5">
    <location>
        <begin position="267"/>
        <end position="291"/>
    </location>
</feature>
<sequence>MPMFWIAGALMLGAAMACVLLPLLRGTRTDAKRRDALLQAHRAGVIDADEYGAKLAALPPPPAAASAPRALIVAIAVLLPFLAVLGYRVVGDPRALDAGTQSATAAAMNAALAGQQQPPDDAPDMDAAVAGLAERLKQQPDDLDGWLLLGRAYKTMERFAPARDALANAYRLAPDDPNVLIDYAEALVLASDTRRFEGEPLALLQKALALQPDSQRGLWLLGASQFQRDEHAAAAATWERLLTLLPADASPRAALIARIDAARSRANLPPLDPAASTPTQPPATPPSDTATSAAARLTVTVDIAPALKERIAAGDVLFVFARAAQGPRMPLAIQRLDATTLPVTVTLDDSTSMMPSMTLSSMPQVVVGARISTSGNAIAQSGDLETLSEPIANTRSEPVVLTIDRVVP</sequence>
<dbReference type="InterPro" id="IPR056413">
    <property type="entry name" value="TPR_CcmH_CycH"/>
</dbReference>
<keyword evidence="6" id="KW-0812">Transmembrane</keyword>
<dbReference type="PANTHER" id="PTHR47870:SF1">
    <property type="entry name" value="CYTOCHROME C-TYPE BIOGENESIS PROTEIN CCMH"/>
    <property type="match status" value="1"/>
</dbReference>
<organism evidence="9 10">
    <name type="scientific">Chiayiivirga flava</name>
    <dbReference type="NCBI Taxonomy" id="659595"/>
    <lineage>
        <taxon>Bacteria</taxon>
        <taxon>Pseudomonadati</taxon>
        <taxon>Pseudomonadota</taxon>
        <taxon>Gammaproteobacteria</taxon>
        <taxon>Lysobacterales</taxon>
        <taxon>Lysobacteraceae</taxon>
        <taxon>Chiayiivirga</taxon>
    </lineage>
</organism>
<dbReference type="GO" id="GO:0005886">
    <property type="term" value="C:plasma membrane"/>
    <property type="evidence" value="ECO:0007669"/>
    <property type="project" value="TreeGrafter"/>
</dbReference>
<dbReference type="InterPro" id="IPR056412">
    <property type="entry name" value="Ig_CycH"/>
</dbReference>
<dbReference type="AlphaFoldDB" id="A0A7W8D7T5"/>
<evidence type="ECO:0000256" key="5">
    <source>
        <dbReference type="SAM" id="MobiDB-lite"/>
    </source>
</evidence>
<name>A0A7W8D7T5_9GAMM</name>
<evidence type="ECO:0000256" key="6">
    <source>
        <dbReference type="SAM" id="Phobius"/>
    </source>
</evidence>
<gene>
    <name evidence="9" type="ORF">HNQ52_001864</name>
</gene>
<proteinExistence type="predicted"/>
<dbReference type="SUPFAM" id="SSF48452">
    <property type="entry name" value="TPR-like"/>
    <property type="match status" value="1"/>
</dbReference>
<evidence type="ECO:0000256" key="4">
    <source>
        <dbReference type="PROSITE-ProRule" id="PRU00339"/>
    </source>
</evidence>
<feature type="domain" description="Cytochrome c-type biogenesis protein H Ig-like" evidence="7">
    <location>
        <begin position="297"/>
        <end position="404"/>
    </location>
</feature>
<evidence type="ECO:0000259" key="8">
    <source>
        <dbReference type="Pfam" id="PF23914"/>
    </source>
</evidence>
<keyword evidence="6" id="KW-1133">Transmembrane helix</keyword>
<accession>A0A7W8D7T5</accession>
<dbReference type="Proteomes" id="UP000521199">
    <property type="component" value="Unassembled WGS sequence"/>
</dbReference>
<keyword evidence="10" id="KW-1185">Reference proteome</keyword>
<dbReference type="Gene3D" id="1.25.40.10">
    <property type="entry name" value="Tetratricopeptide repeat domain"/>
    <property type="match status" value="1"/>
</dbReference>
<evidence type="ECO:0000256" key="1">
    <source>
        <dbReference type="ARBA" id="ARBA00022737"/>
    </source>
</evidence>
<comment type="caution">
    <text evidence="9">The sequence shown here is derived from an EMBL/GenBank/DDBJ whole genome shotgun (WGS) entry which is preliminary data.</text>
</comment>
<keyword evidence="2" id="KW-0201">Cytochrome c-type biogenesis</keyword>
<keyword evidence="6" id="KW-0472">Membrane</keyword>
<keyword evidence="3 4" id="KW-0802">TPR repeat</keyword>
<dbReference type="Pfam" id="PF23892">
    <property type="entry name" value="Ig_CycH"/>
    <property type="match status" value="1"/>
</dbReference>
<feature type="transmembrane region" description="Helical" evidence="6">
    <location>
        <begin position="70"/>
        <end position="90"/>
    </location>
</feature>
<dbReference type="InterPro" id="IPR011990">
    <property type="entry name" value="TPR-like_helical_dom_sf"/>
</dbReference>
<evidence type="ECO:0000313" key="10">
    <source>
        <dbReference type="Proteomes" id="UP000521199"/>
    </source>
</evidence>
<dbReference type="GO" id="GO:0017004">
    <property type="term" value="P:cytochrome complex assembly"/>
    <property type="evidence" value="ECO:0007669"/>
    <property type="project" value="UniProtKB-KW"/>
</dbReference>
<feature type="transmembrane region" description="Helical" evidence="6">
    <location>
        <begin position="6"/>
        <end position="24"/>
    </location>
</feature>
<dbReference type="PROSITE" id="PS50005">
    <property type="entry name" value="TPR"/>
    <property type="match status" value="1"/>
</dbReference>
<dbReference type="PANTHER" id="PTHR47870">
    <property type="entry name" value="CYTOCHROME C-TYPE BIOGENESIS PROTEIN CCMH"/>
    <property type="match status" value="1"/>
</dbReference>
<evidence type="ECO:0000256" key="3">
    <source>
        <dbReference type="ARBA" id="ARBA00022803"/>
    </source>
</evidence>
<evidence type="ECO:0000313" key="9">
    <source>
        <dbReference type="EMBL" id="MBB5208322.1"/>
    </source>
</evidence>
<reference evidence="9 10" key="1">
    <citation type="submission" date="2020-08" db="EMBL/GenBank/DDBJ databases">
        <title>Genomic Encyclopedia of Type Strains, Phase IV (KMG-IV): sequencing the most valuable type-strain genomes for metagenomic binning, comparative biology and taxonomic classification.</title>
        <authorList>
            <person name="Goeker M."/>
        </authorList>
    </citation>
    <scope>NUCLEOTIDE SEQUENCE [LARGE SCALE GENOMIC DNA]</scope>
    <source>
        <strain evidence="9 10">DSM 24163</strain>
    </source>
</reference>
<feature type="repeat" description="TPR" evidence="4">
    <location>
        <begin position="143"/>
        <end position="176"/>
    </location>
</feature>
<dbReference type="RefSeq" id="WP_183960859.1">
    <property type="nucleotide sequence ID" value="NZ_JACHHP010000003.1"/>
</dbReference>
<dbReference type="InterPro" id="IPR051263">
    <property type="entry name" value="C-type_cytochrome_biogenesis"/>
</dbReference>
<protein>
    <submittedName>
        <fullName evidence="9">Cytochrome c-type biogenesis protein CcmH</fullName>
    </submittedName>
</protein>
<dbReference type="Pfam" id="PF23914">
    <property type="entry name" value="TPR_CcmH_CycH"/>
    <property type="match status" value="1"/>
</dbReference>
<dbReference type="InterPro" id="IPR019734">
    <property type="entry name" value="TPR_rpt"/>
</dbReference>
<evidence type="ECO:0000259" key="7">
    <source>
        <dbReference type="Pfam" id="PF23892"/>
    </source>
</evidence>
<evidence type="ECO:0000256" key="2">
    <source>
        <dbReference type="ARBA" id="ARBA00022748"/>
    </source>
</evidence>
<feature type="domain" description="Cytochrome c-type biogenesis protein H TPR" evidence="8">
    <location>
        <begin position="106"/>
        <end position="249"/>
    </location>
</feature>
<keyword evidence="1" id="KW-0677">Repeat</keyword>